<evidence type="ECO:0000256" key="1">
    <source>
        <dbReference type="ARBA" id="ARBA00004245"/>
    </source>
</evidence>
<dbReference type="PANTHER" id="PTHR11937">
    <property type="entry name" value="ACTIN"/>
    <property type="match status" value="1"/>
</dbReference>
<keyword evidence="10" id="KW-1185">Reference proteome</keyword>
<evidence type="ECO:0000256" key="2">
    <source>
        <dbReference type="ARBA" id="ARBA00006752"/>
    </source>
</evidence>
<dbReference type="Gene3D" id="3.90.640.10">
    <property type="entry name" value="Actin, Chain A, domain 4"/>
    <property type="match status" value="1"/>
</dbReference>
<evidence type="ECO:0008006" key="11">
    <source>
        <dbReference type="Google" id="ProtNLM"/>
    </source>
</evidence>
<feature type="region of interest" description="Disordered" evidence="8">
    <location>
        <begin position="1"/>
        <end position="75"/>
    </location>
</feature>
<evidence type="ECO:0000256" key="7">
    <source>
        <dbReference type="RuleBase" id="RU000487"/>
    </source>
</evidence>
<dbReference type="STRING" id="75743.A0A401P8D5"/>
<dbReference type="InterPro" id="IPR004000">
    <property type="entry name" value="Actin"/>
</dbReference>
<protein>
    <recommendedName>
        <fullName evidence="11">Actin-like protein 7A</fullName>
    </recommendedName>
</protein>
<dbReference type="SMART" id="SM00268">
    <property type="entry name" value="ACTIN"/>
    <property type="match status" value="1"/>
</dbReference>
<dbReference type="FunFam" id="3.90.640.10:FF:000007">
    <property type="entry name" value="Actin like 7B"/>
    <property type="match status" value="1"/>
</dbReference>
<dbReference type="EMBL" id="BFAA01007336">
    <property type="protein sequence ID" value="GCB69378.1"/>
    <property type="molecule type" value="Genomic_DNA"/>
</dbReference>
<dbReference type="Pfam" id="PF00022">
    <property type="entry name" value="Actin"/>
    <property type="match status" value="1"/>
</dbReference>
<dbReference type="PRINTS" id="PR00190">
    <property type="entry name" value="ACTIN"/>
</dbReference>
<feature type="compositionally biased region" description="Basic and acidic residues" evidence="8">
    <location>
        <begin position="66"/>
        <end position="75"/>
    </location>
</feature>
<evidence type="ECO:0000256" key="3">
    <source>
        <dbReference type="ARBA" id="ARBA00022490"/>
    </source>
</evidence>
<dbReference type="OrthoDB" id="9932367at2759"/>
<accession>A0A401P8D5</accession>
<name>A0A401P8D5_SCYTO</name>
<dbReference type="SUPFAM" id="SSF53067">
    <property type="entry name" value="Actin-like ATPase domain"/>
    <property type="match status" value="2"/>
</dbReference>
<keyword evidence="5" id="KW-0067">ATP-binding</keyword>
<reference evidence="9 10" key="1">
    <citation type="journal article" date="2018" name="Nat. Ecol. Evol.">
        <title>Shark genomes provide insights into elasmobranch evolution and the origin of vertebrates.</title>
        <authorList>
            <person name="Hara Y"/>
            <person name="Yamaguchi K"/>
            <person name="Onimaru K"/>
            <person name="Kadota M"/>
            <person name="Koyanagi M"/>
            <person name="Keeley SD"/>
            <person name="Tatsumi K"/>
            <person name="Tanaka K"/>
            <person name="Motone F"/>
            <person name="Kageyama Y"/>
            <person name="Nozu R"/>
            <person name="Adachi N"/>
            <person name="Nishimura O"/>
            <person name="Nakagawa R"/>
            <person name="Tanegashima C"/>
            <person name="Kiyatake I"/>
            <person name="Matsumoto R"/>
            <person name="Murakumo K"/>
            <person name="Nishida K"/>
            <person name="Terakita A"/>
            <person name="Kuratani S"/>
            <person name="Sato K"/>
            <person name="Hyodo S Kuraku.S."/>
        </authorList>
    </citation>
    <scope>NUCLEOTIDE SEQUENCE [LARGE SCALE GENOMIC DNA]</scope>
</reference>
<evidence type="ECO:0000313" key="10">
    <source>
        <dbReference type="Proteomes" id="UP000288216"/>
    </source>
</evidence>
<sequence length="448" mass="50014">MPWAQRPQPGAVTKLRPPSSGRQTRPACSERLQEAREMLQKIQRPPSRTVDKTKISRPPSLSGTTKDVKAKEKPDCEPQLPRVAVMKTGALVVDIGSGTCKVGYAGDPLPQSLIGSVVGYPRGKSKRNTVAVGRMSSEPDLKLVRPTRQGVIVDWAAAEELLRHVFYEDLKVSPEERAVLISDPPLSPTTNREKIAELLFERFNVPAMYISYQSVLAVYSYGKTTGLVVDSGDGVTHSVPVHEGYNLPDSISRIDLGGHDLTTYLIKLLSEAGNAFHEKGRYIVEDIKQKCCYVAVDQDKESTLSDQEYLVDYELPDGHVITIGKERMKCPEALFKPQVLGSNQEGIHTMTIRSLKKTQPHVQQLMYDNVLLCGGSTMFEGFYSRFCREIFALVPKDTKTNVHAVPERKFAVWIGGSLLASLHAFQSLWVLQDDYKERGPFIVHRRCY</sequence>
<dbReference type="Proteomes" id="UP000288216">
    <property type="component" value="Unassembled WGS sequence"/>
</dbReference>
<dbReference type="FunFam" id="3.30.420.40:FF:000148">
    <property type="entry name" value="Actin, alpha skeletal muscle"/>
    <property type="match status" value="1"/>
</dbReference>
<gene>
    <name evidence="9" type="ORF">scyTo_0013964</name>
</gene>
<comment type="subcellular location">
    <subcellularLocation>
        <location evidence="1">Cytoplasm</location>
        <location evidence="1">Cytoskeleton</location>
    </subcellularLocation>
</comment>
<dbReference type="OMA" id="HATERMD"/>
<dbReference type="Gene3D" id="3.30.420.40">
    <property type="match status" value="2"/>
</dbReference>
<proteinExistence type="inferred from homology"/>
<evidence type="ECO:0000256" key="4">
    <source>
        <dbReference type="ARBA" id="ARBA00022741"/>
    </source>
</evidence>
<keyword evidence="4" id="KW-0547">Nucleotide-binding</keyword>
<dbReference type="AlphaFoldDB" id="A0A401P8D5"/>
<evidence type="ECO:0000256" key="6">
    <source>
        <dbReference type="ARBA" id="ARBA00023212"/>
    </source>
</evidence>
<keyword evidence="6" id="KW-0206">Cytoskeleton</keyword>
<dbReference type="InterPro" id="IPR043129">
    <property type="entry name" value="ATPase_NBD"/>
</dbReference>
<evidence type="ECO:0000256" key="8">
    <source>
        <dbReference type="SAM" id="MobiDB-lite"/>
    </source>
</evidence>
<evidence type="ECO:0000313" key="9">
    <source>
        <dbReference type="EMBL" id="GCB69378.1"/>
    </source>
</evidence>
<keyword evidence="3" id="KW-0963">Cytoplasm</keyword>
<dbReference type="GO" id="GO:0005524">
    <property type="term" value="F:ATP binding"/>
    <property type="evidence" value="ECO:0007669"/>
    <property type="project" value="UniProtKB-KW"/>
</dbReference>
<comment type="similarity">
    <text evidence="2 7">Belongs to the actin family.</text>
</comment>
<comment type="caution">
    <text evidence="9">The sequence shown here is derived from an EMBL/GenBank/DDBJ whole genome shotgun (WGS) entry which is preliminary data.</text>
</comment>
<organism evidence="9 10">
    <name type="scientific">Scyliorhinus torazame</name>
    <name type="common">Cloudy catshark</name>
    <name type="synonym">Catulus torazame</name>
    <dbReference type="NCBI Taxonomy" id="75743"/>
    <lineage>
        <taxon>Eukaryota</taxon>
        <taxon>Metazoa</taxon>
        <taxon>Chordata</taxon>
        <taxon>Craniata</taxon>
        <taxon>Vertebrata</taxon>
        <taxon>Chondrichthyes</taxon>
        <taxon>Elasmobranchii</taxon>
        <taxon>Galeomorphii</taxon>
        <taxon>Galeoidea</taxon>
        <taxon>Carcharhiniformes</taxon>
        <taxon>Scyliorhinidae</taxon>
        <taxon>Scyliorhinus</taxon>
    </lineage>
</organism>
<evidence type="ECO:0000256" key="5">
    <source>
        <dbReference type="ARBA" id="ARBA00022840"/>
    </source>
</evidence>
<dbReference type="GO" id="GO:0005856">
    <property type="term" value="C:cytoskeleton"/>
    <property type="evidence" value="ECO:0007669"/>
    <property type="project" value="UniProtKB-SubCell"/>
</dbReference>